<keyword evidence="4" id="KW-1003">Cell membrane</keyword>
<feature type="transmembrane region" description="Helical" evidence="10">
    <location>
        <begin position="287"/>
        <end position="307"/>
    </location>
</feature>
<dbReference type="GO" id="GO:0006811">
    <property type="term" value="P:monoatomic ion transport"/>
    <property type="evidence" value="ECO:0007669"/>
    <property type="project" value="UniProtKB-KW"/>
</dbReference>
<proteinExistence type="predicted"/>
<dbReference type="PIRSF" id="PIRSF006603">
    <property type="entry name" value="DinF"/>
    <property type="match status" value="1"/>
</dbReference>
<keyword evidence="2" id="KW-0813">Transport</keyword>
<dbReference type="NCBIfam" id="TIGR00797">
    <property type="entry name" value="matE"/>
    <property type="match status" value="1"/>
</dbReference>
<keyword evidence="7" id="KW-0406">Ion transport</keyword>
<keyword evidence="5 10" id="KW-0812">Transmembrane</keyword>
<sequence length="467" mass="50398">MIKYREISGLIFLKNLIKELKQLLKIGIPIYGSQISYMGMGVTDTIVAGRASALDLSGLAIGNALSMPFYFLLGGCLFAVTPIVAQLFGAKKYEEIGQKVREILWVALVLGFIGFILYRNLSIFIPFFDIEENIAQISDGYLKAMSFGFIANMLFTCLRCYSEGMGLTLPVFWVAFIGMLLNIPLDIIFVYGYFGIPPMGGVGCGIATSINIIIGLLVLILVILKKKEYGPTKLFSKFSGPNTETTREALKLGVPIGFGVFVELSMFSGAALILGSLGATVISAHTVAINIASVFFILPLSFGLAAATRIGNLVGEKNLLQAKYASHVAVLTCLIGAIVNTIIILAFREALVSLYTADVAVMAIAINLLLFAAIFQIPDGMQMGALGSLRGYKDTFAPMLMLILTYWFIALPGGYYLTYHGISSNSLGPAGIWIGMITGLAAFACLIIPRLNYIANKFIAKTNPELP</sequence>
<feature type="transmembrane region" description="Helical" evidence="10">
    <location>
        <begin position="69"/>
        <end position="90"/>
    </location>
</feature>
<dbReference type="GO" id="GO:0042910">
    <property type="term" value="F:xenobiotic transmembrane transporter activity"/>
    <property type="evidence" value="ECO:0007669"/>
    <property type="project" value="InterPro"/>
</dbReference>
<evidence type="ECO:0000256" key="8">
    <source>
        <dbReference type="ARBA" id="ARBA00023136"/>
    </source>
</evidence>
<dbReference type="Pfam" id="PF01554">
    <property type="entry name" value="MatE"/>
    <property type="match status" value="2"/>
</dbReference>
<evidence type="ECO:0000256" key="5">
    <source>
        <dbReference type="ARBA" id="ARBA00022692"/>
    </source>
</evidence>
<organism evidence="11 12">
    <name type="scientific">SAR86 cluster bacterium</name>
    <dbReference type="NCBI Taxonomy" id="2030880"/>
    <lineage>
        <taxon>Bacteria</taxon>
        <taxon>Pseudomonadati</taxon>
        <taxon>Pseudomonadota</taxon>
        <taxon>Gammaproteobacteria</taxon>
        <taxon>SAR86 cluster</taxon>
    </lineage>
</organism>
<feature type="transmembrane region" description="Helical" evidence="10">
    <location>
        <begin position="102"/>
        <end position="121"/>
    </location>
</feature>
<feature type="transmembrane region" description="Helical" evidence="10">
    <location>
        <begin position="396"/>
        <end position="418"/>
    </location>
</feature>
<evidence type="ECO:0000313" key="11">
    <source>
        <dbReference type="EMBL" id="RZO12061.1"/>
    </source>
</evidence>
<accession>A0A520LST4</accession>
<feature type="transmembrane region" description="Helical" evidence="10">
    <location>
        <begin position="173"/>
        <end position="194"/>
    </location>
</feature>
<name>A0A520LST4_9GAMM</name>
<reference evidence="11 12" key="1">
    <citation type="submission" date="2019-02" db="EMBL/GenBank/DDBJ databases">
        <title>Prokaryotic population dynamics and viral predation in marine succession experiment using metagenomics: the confinement effect.</title>
        <authorList>
            <person name="Haro-Moreno J.M."/>
            <person name="Rodriguez-Valera F."/>
            <person name="Lopez-Perez M."/>
        </authorList>
    </citation>
    <scope>NUCLEOTIDE SEQUENCE [LARGE SCALE GENOMIC DNA]</scope>
    <source>
        <strain evidence="11">MED-G168</strain>
    </source>
</reference>
<dbReference type="PANTHER" id="PTHR43298:SF2">
    <property type="entry name" value="FMN_FAD EXPORTER YEEO-RELATED"/>
    <property type="match status" value="1"/>
</dbReference>
<dbReference type="InterPro" id="IPR048279">
    <property type="entry name" value="MdtK-like"/>
</dbReference>
<dbReference type="InterPro" id="IPR002528">
    <property type="entry name" value="MATE_fam"/>
</dbReference>
<dbReference type="Proteomes" id="UP000319023">
    <property type="component" value="Unassembled WGS sequence"/>
</dbReference>
<evidence type="ECO:0000256" key="3">
    <source>
        <dbReference type="ARBA" id="ARBA00022449"/>
    </source>
</evidence>
<gene>
    <name evidence="11" type="ORF">EVB01_01300</name>
</gene>
<dbReference type="PANTHER" id="PTHR43298">
    <property type="entry name" value="MULTIDRUG RESISTANCE PROTEIN NORM-RELATED"/>
    <property type="match status" value="1"/>
</dbReference>
<evidence type="ECO:0000256" key="7">
    <source>
        <dbReference type="ARBA" id="ARBA00023065"/>
    </source>
</evidence>
<comment type="subcellular location">
    <subcellularLocation>
        <location evidence="1">Cell inner membrane</location>
        <topology evidence="1">Multi-pass membrane protein</topology>
    </subcellularLocation>
</comment>
<feature type="transmembrane region" description="Helical" evidence="10">
    <location>
        <begin position="141"/>
        <end position="161"/>
    </location>
</feature>
<evidence type="ECO:0000256" key="2">
    <source>
        <dbReference type="ARBA" id="ARBA00022448"/>
    </source>
</evidence>
<keyword evidence="8 10" id="KW-0472">Membrane</keyword>
<feature type="transmembrane region" description="Helical" evidence="10">
    <location>
        <begin position="252"/>
        <end position="275"/>
    </location>
</feature>
<keyword evidence="3" id="KW-0050">Antiport</keyword>
<dbReference type="InterPro" id="IPR050222">
    <property type="entry name" value="MATE_MdtK"/>
</dbReference>
<comment type="caution">
    <text evidence="11">The sequence shown here is derived from an EMBL/GenBank/DDBJ whole genome shotgun (WGS) entry which is preliminary data.</text>
</comment>
<evidence type="ECO:0000313" key="12">
    <source>
        <dbReference type="Proteomes" id="UP000319023"/>
    </source>
</evidence>
<evidence type="ECO:0000256" key="4">
    <source>
        <dbReference type="ARBA" id="ARBA00022475"/>
    </source>
</evidence>
<feature type="transmembrane region" description="Helical" evidence="10">
    <location>
        <begin position="430"/>
        <end position="448"/>
    </location>
</feature>
<evidence type="ECO:0000256" key="1">
    <source>
        <dbReference type="ARBA" id="ARBA00004429"/>
    </source>
</evidence>
<dbReference type="AlphaFoldDB" id="A0A520LST4"/>
<feature type="transmembrane region" description="Helical" evidence="10">
    <location>
        <begin position="328"/>
        <end position="347"/>
    </location>
</feature>
<dbReference type="CDD" id="cd13131">
    <property type="entry name" value="MATE_NorM_like"/>
    <property type="match status" value="1"/>
</dbReference>
<dbReference type="GO" id="GO:0015297">
    <property type="term" value="F:antiporter activity"/>
    <property type="evidence" value="ECO:0007669"/>
    <property type="project" value="UniProtKB-KW"/>
</dbReference>
<evidence type="ECO:0000256" key="9">
    <source>
        <dbReference type="ARBA" id="ARBA00031636"/>
    </source>
</evidence>
<evidence type="ECO:0000256" key="10">
    <source>
        <dbReference type="SAM" id="Phobius"/>
    </source>
</evidence>
<dbReference type="GO" id="GO:0005886">
    <property type="term" value="C:plasma membrane"/>
    <property type="evidence" value="ECO:0007669"/>
    <property type="project" value="UniProtKB-SubCell"/>
</dbReference>
<dbReference type="EMBL" id="SHBN01000017">
    <property type="protein sequence ID" value="RZO12061.1"/>
    <property type="molecule type" value="Genomic_DNA"/>
</dbReference>
<feature type="transmembrane region" description="Helical" evidence="10">
    <location>
        <begin position="200"/>
        <end position="224"/>
    </location>
</feature>
<feature type="transmembrane region" description="Helical" evidence="10">
    <location>
        <begin position="353"/>
        <end position="375"/>
    </location>
</feature>
<evidence type="ECO:0000256" key="6">
    <source>
        <dbReference type="ARBA" id="ARBA00022989"/>
    </source>
</evidence>
<keyword evidence="6 10" id="KW-1133">Transmembrane helix</keyword>
<protein>
    <recommendedName>
        <fullName evidence="9">Multidrug-efflux transporter</fullName>
    </recommendedName>
</protein>